<comment type="caution">
    <text evidence="1">The sequence shown here is derived from an EMBL/GenBank/DDBJ whole genome shotgun (WGS) entry which is preliminary data.</text>
</comment>
<sequence>MQLVGGFSRGFPVPPLFHSGATPYPPQSPSSDLKTSLLRAAQISSLTHSYLGLFRVQCSRVFSMNIQSGVFGSGGVPVCSAMFQSELFSPLLRFPTSCKFDSKRHDSKQKRTPGGLYRWVVLAPLCVCADGRQPRLANMAPNLNSKRFSCSPPTKANRVQSPAGSPVFRKWESCRTMPLVGGFFSTISCFLHPFIPALLHLGATVSERLDCSPPTKANRFRPPAGSLRIFRKWESCRTDAGGRRVFSWISRPSRPYIPVLLQLSPHFTLRRLSRPRLRALANNRAEIHFCDWMFVTVTYRRCLPANHGSTVLELPSSDWPMKQENVFTQRHVASKQEKAAGTPTSDVLNKNVIPAIRVQMISLRRGAYWCPRQSLAATKPSAKAPCARRAPANYRSLRASLFAAQPCAVRSIINHHAWPEIRPQAGVSCAGSVSPLDLIALPQHPPPPPTSKRQDRDVKYVYTEVTFSIGSQFMRHALDYSKPIADSQGKQVASAILS</sequence>
<proteinExistence type="predicted"/>
<feature type="non-terminal residue" evidence="1">
    <location>
        <position position="498"/>
    </location>
</feature>
<name>A0ABQ9G8V1_9NEOP</name>
<evidence type="ECO:0000313" key="1">
    <source>
        <dbReference type="EMBL" id="KAJ8867464.1"/>
    </source>
</evidence>
<dbReference type="Proteomes" id="UP001159363">
    <property type="component" value="Chromosome 14"/>
</dbReference>
<accession>A0ABQ9G8V1</accession>
<protein>
    <submittedName>
        <fullName evidence="1">Uncharacterized protein</fullName>
    </submittedName>
</protein>
<organism evidence="1 2">
    <name type="scientific">Dryococelus australis</name>
    <dbReference type="NCBI Taxonomy" id="614101"/>
    <lineage>
        <taxon>Eukaryota</taxon>
        <taxon>Metazoa</taxon>
        <taxon>Ecdysozoa</taxon>
        <taxon>Arthropoda</taxon>
        <taxon>Hexapoda</taxon>
        <taxon>Insecta</taxon>
        <taxon>Pterygota</taxon>
        <taxon>Neoptera</taxon>
        <taxon>Polyneoptera</taxon>
        <taxon>Phasmatodea</taxon>
        <taxon>Verophasmatodea</taxon>
        <taxon>Anareolatae</taxon>
        <taxon>Phasmatidae</taxon>
        <taxon>Eurycanthinae</taxon>
        <taxon>Dryococelus</taxon>
    </lineage>
</organism>
<reference evidence="1 2" key="1">
    <citation type="submission" date="2023-02" db="EMBL/GenBank/DDBJ databases">
        <title>LHISI_Scaffold_Assembly.</title>
        <authorList>
            <person name="Stuart O.P."/>
            <person name="Cleave R."/>
            <person name="Magrath M.J.L."/>
            <person name="Mikheyev A.S."/>
        </authorList>
    </citation>
    <scope>NUCLEOTIDE SEQUENCE [LARGE SCALE GENOMIC DNA]</scope>
    <source>
        <strain evidence="1">Daus_M_001</strain>
        <tissue evidence="1">Leg muscle</tissue>
    </source>
</reference>
<gene>
    <name evidence="1" type="ORF">PR048_031266</name>
</gene>
<dbReference type="EMBL" id="JARBHB010000015">
    <property type="protein sequence ID" value="KAJ8867464.1"/>
    <property type="molecule type" value="Genomic_DNA"/>
</dbReference>
<keyword evidence="2" id="KW-1185">Reference proteome</keyword>
<evidence type="ECO:0000313" key="2">
    <source>
        <dbReference type="Proteomes" id="UP001159363"/>
    </source>
</evidence>